<evidence type="ECO:0000313" key="4">
    <source>
        <dbReference type="Proteomes" id="UP000182836"/>
    </source>
</evidence>
<name>A0A0D1WK74_ANEMI</name>
<sequence>MGILEEPDLLGIYFERRDKGHAEEYAFEITQKYMFNFFISSMNRLFAADREEIREDMPIDEKMRLLCLKKASDKEKLSLIQRWYEDYKDSIYSSSDSFERAYQHRNSLIQKGGED</sequence>
<dbReference type="EMBL" id="LGUG01000002">
    <property type="protein sequence ID" value="KON99266.1"/>
    <property type="molecule type" value="Genomic_DNA"/>
</dbReference>
<evidence type="ECO:0000313" key="1">
    <source>
        <dbReference type="EMBL" id="KON99266.1"/>
    </source>
</evidence>
<accession>A0A0D1WK74</accession>
<organism evidence="1 3">
    <name type="scientific">Aneurinibacillus migulanus</name>
    <name type="common">Bacillus migulanus</name>
    <dbReference type="NCBI Taxonomy" id="47500"/>
    <lineage>
        <taxon>Bacteria</taxon>
        <taxon>Bacillati</taxon>
        <taxon>Bacillota</taxon>
        <taxon>Bacilli</taxon>
        <taxon>Bacillales</taxon>
        <taxon>Paenibacillaceae</taxon>
        <taxon>Aneurinibacillus group</taxon>
        <taxon>Aneurinibacillus</taxon>
    </lineage>
</organism>
<dbReference type="Proteomes" id="UP000037269">
    <property type="component" value="Unassembled WGS sequence"/>
</dbReference>
<protein>
    <submittedName>
        <fullName evidence="1">Uncharacterized protein</fullName>
    </submittedName>
</protein>
<keyword evidence="3" id="KW-1185">Reference proteome</keyword>
<evidence type="ECO:0000313" key="2">
    <source>
        <dbReference type="EMBL" id="SDI57864.1"/>
    </source>
</evidence>
<dbReference type="Proteomes" id="UP000182836">
    <property type="component" value="Unassembled WGS sequence"/>
</dbReference>
<dbReference type="RefSeq" id="WP_043063852.1">
    <property type="nucleotide sequence ID" value="NZ_BJOA01000082.1"/>
</dbReference>
<dbReference type="OrthoDB" id="2680328at2"/>
<gene>
    <name evidence="1" type="ORF">AF333_00570</name>
    <name evidence="2" type="ORF">SAMN04487909_105171</name>
</gene>
<dbReference type="EMBL" id="FNED01000005">
    <property type="protein sequence ID" value="SDI57864.1"/>
    <property type="molecule type" value="Genomic_DNA"/>
</dbReference>
<dbReference type="PATRIC" id="fig|47500.8.peg.1257"/>
<evidence type="ECO:0000313" key="3">
    <source>
        <dbReference type="Proteomes" id="UP000037269"/>
    </source>
</evidence>
<reference evidence="1 3" key="1">
    <citation type="submission" date="2015-07" db="EMBL/GenBank/DDBJ databases">
        <title>Fjat-14205 dsm 2895.</title>
        <authorList>
            <person name="Liu B."/>
            <person name="Wang J."/>
            <person name="Zhu Y."/>
            <person name="Liu G."/>
            <person name="Chen Q."/>
            <person name="Chen Z."/>
            <person name="Lan J."/>
            <person name="Che J."/>
            <person name="Ge C."/>
            <person name="Shi H."/>
            <person name="Pan Z."/>
            <person name="Liu X."/>
        </authorList>
    </citation>
    <scope>NUCLEOTIDE SEQUENCE [LARGE SCALE GENOMIC DNA]</scope>
    <source>
        <strain evidence="1 3">DSM 2895</strain>
    </source>
</reference>
<dbReference type="AlphaFoldDB" id="A0A0D1WK74"/>
<proteinExistence type="predicted"/>
<dbReference type="GeneID" id="42303709"/>
<reference evidence="2 4" key="2">
    <citation type="submission" date="2016-10" db="EMBL/GenBank/DDBJ databases">
        <authorList>
            <person name="de Groot N.N."/>
        </authorList>
    </citation>
    <scope>NUCLEOTIDE SEQUENCE [LARGE SCALE GENOMIC DNA]</scope>
    <source>
        <strain evidence="2 4">DSM 2895</strain>
    </source>
</reference>